<dbReference type="NCBIfam" id="TIGR00229">
    <property type="entry name" value="sensory_box"/>
    <property type="match status" value="1"/>
</dbReference>
<dbReference type="PROSITE" id="PS50111">
    <property type="entry name" value="CHEMOTAXIS_TRANSDUC_2"/>
    <property type="match status" value="1"/>
</dbReference>
<keyword evidence="2" id="KW-0145">Chemotaxis</keyword>
<feature type="domain" description="Methyl-accepting transducer" evidence="6">
    <location>
        <begin position="188"/>
        <end position="417"/>
    </location>
</feature>
<dbReference type="InterPro" id="IPR000014">
    <property type="entry name" value="PAS"/>
</dbReference>
<dbReference type="OrthoDB" id="9765776at2"/>
<dbReference type="Pfam" id="PF00015">
    <property type="entry name" value="MCPsignal"/>
    <property type="match status" value="1"/>
</dbReference>
<dbReference type="Gene3D" id="1.10.287.950">
    <property type="entry name" value="Methyl-accepting chemotaxis protein"/>
    <property type="match status" value="1"/>
</dbReference>
<dbReference type="SUPFAM" id="SSF58104">
    <property type="entry name" value="Methyl-accepting chemotaxis protein (MCP) signaling domain"/>
    <property type="match status" value="1"/>
</dbReference>
<feature type="region of interest" description="Disordered" evidence="5">
    <location>
        <begin position="427"/>
        <end position="453"/>
    </location>
</feature>
<keyword evidence="11" id="KW-1185">Reference proteome</keyword>
<comment type="similarity">
    <text evidence="3">Belongs to the methyl-accepting chemotaxis (MCP) protein family.</text>
</comment>
<dbReference type="GO" id="GO:0007165">
    <property type="term" value="P:signal transduction"/>
    <property type="evidence" value="ECO:0007669"/>
    <property type="project" value="UniProtKB-KW"/>
</dbReference>
<evidence type="ECO:0000256" key="1">
    <source>
        <dbReference type="ARBA" id="ARBA00004370"/>
    </source>
</evidence>
<dbReference type="GO" id="GO:0006935">
    <property type="term" value="P:chemotaxis"/>
    <property type="evidence" value="ECO:0007669"/>
    <property type="project" value="UniProtKB-KW"/>
</dbReference>
<dbReference type="CDD" id="cd11386">
    <property type="entry name" value="MCP_signal"/>
    <property type="match status" value="1"/>
</dbReference>
<dbReference type="PROSITE" id="PS50112">
    <property type="entry name" value="PAS"/>
    <property type="match status" value="1"/>
</dbReference>
<dbReference type="FunFam" id="1.10.287.950:FF:000001">
    <property type="entry name" value="Methyl-accepting chemotaxis sensory transducer"/>
    <property type="match status" value="1"/>
</dbReference>
<dbReference type="InterPro" id="IPR003660">
    <property type="entry name" value="HAMP_dom"/>
</dbReference>
<evidence type="ECO:0000313" key="10">
    <source>
        <dbReference type="EMBL" id="SMX33648.1"/>
    </source>
</evidence>
<dbReference type="InterPro" id="IPR001610">
    <property type="entry name" value="PAC"/>
</dbReference>
<dbReference type="EMBL" id="FXYH01000001">
    <property type="protein sequence ID" value="SMX33648.1"/>
    <property type="molecule type" value="Genomic_DNA"/>
</dbReference>
<keyword evidence="4" id="KW-0807">Transducer</keyword>
<dbReference type="PANTHER" id="PTHR43531:SF11">
    <property type="entry name" value="METHYL-ACCEPTING CHEMOTAXIS PROTEIN 3"/>
    <property type="match status" value="1"/>
</dbReference>
<evidence type="ECO:0000256" key="2">
    <source>
        <dbReference type="ARBA" id="ARBA00022500"/>
    </source>
</evidence>
<proteinExistence type="inferred from homology"/>
<sequence>MNFFGKKRQNHEQPTDNEQALLQMIEQSQAVIYFKPDGTITHANKNFQSALGYELQEIHGQKHAMFVDQDYGHSAEYTQFWTGLRDGKSFTDQFPRLRKDGTTIWIQATYAPVIDAAGEVSQVIKIASDVTDRKAGIDSVAAGLNALKDGNLSFRLDQSELPDIQLLVAAFNDALDQLQFLVSQVKAANLTISQGSDRMRQSSDQLSKRTETQAATLEQTAAAIEQLTSNATAAAENARNVNDIASNTRLAAQDSGRVVADATEAMGRIETSAGEISQIITVIDDLAFQTNLLSLNAGVEAARAGEAGRGFAVVATEVRALAQRSADSARDITKLINESTGHVSEGVELVERTSHQLNQIFDEVGVISSNIKEISGSLIQQSSTLSQINSAVSELDHVTQSNASMVLETADISKSLQGDSQKLSNQVASFHTTSSESAPWTVQTDMPRKSLAS</sequence>
<dbReference type="PROSITE" id="PS50885">
    <property type="entry name" value="HAMP"/>
    <property type="match status" value="1"/>
</dbReference>
<comment type="subcellular location">
    <subcellularLocation>
        <location evidence="1">Membrane</location>
    </subcellularLocation>
</comment>
<dbReference type="PROSITE" id="PS50113">
    <property type="entry name" value="PAC"/>
    <property type="match status" value="1"/>
</dbReference>
<reference evidence="10 11" key="1">
    <citation type="submission" date="2017-05" db="EMBL/GenBank/DDBJ databases">
        <authorList>
            <person name="Song R."/>
            <person name="Chenine A.L."/>
            <person name="Ruprecht R.M."/>
        </authorList>
    </citation>
    <scope>NUCLEOTIDE SEQUENCE [LARGE SCALE GENOMIC DNA]</scope>
    <source>
        <strain evidence="10 11">CECT 8663</strain>
    </source>
</reference>
<dbReference type="AlphaFoldDB" id="A0A238JSJ1"/>
<evidence type="ECO:0000256" key="4">
    <source>
        <dbReference type="PROSITE-ProRule" id="PRU00284"/>
    </source>
</evidence>
<feature type="domain" description="PAC" evidence="8">
    <location>
        <begin position="90"/>
        <end position="142"/>
    </location>
</feature>
<organism evidence="10 11">
    <name type="scientific">Pelagimonas varians</name>
    <dbReference type="NCBI Taxonomy" id="696760"/>
    <lineage>
        <taxon>Bacteria</taxon>
        <taxon>Pseudomonadati</taxon>
        <taxon>Pseudomonadota</taxon>
        <taxon>Alphaproteobacteria</taxon>
        <taxon>Rhodobacterales</taxon>
        <taxon>Roseobacteraceae</taxon>
        <taxon>Pelagimonas</taxon>
    </lineage>
</organism>
<evidence type="ECO:0000259" key="7">
    <source>
        <dbReference type="PROSITE" id="PS50112"/>
    </source>
</evidence>
<dbReference type="RefSeq" id="WP_097802819.1">
    <property type="nucleotide sequence ID" value="NZ_FXYH01000001.1"/>
</dbReference>
<dbReference type="CDD" id="cd00130">
    <property type="entry name" value="PAS"/>
    <property type="match status" value="1"/>
</dbReference>
<accession>A0A238JSJ1</accession>
<evidence type="ECO:0000259" key="9">
    <source>
        <dbReference type="PROSITE" id="PS50885"/>
    </source>
</evidence>
<dbReference type="SUPFAM" id="SSF55785">
    <property type="entry name" value="PYP-like sensor domain (PAS domain)"/>
    <property type="match status" value="1"/>
</dbReference>
<dbReference type="PRINTS" id="PR00260">
    <property type="entry name" value="CHEMTRNSDUCR"/>
</dbReference>
<dbReference type="InterPro" id="IPR035965">
    <property type="entry name" value="PAS-like_dom_sf"/>
</dbReference>
<evidence type="ECO:0000259" key="6">
    <source>
        <dbReference type="PROSITE" id="PS50111"/>
    </source>
</evidence>
<dbReference type="Proteomes" id="UP000220836">
    <property type="component" value="Unassembled WGS sequence"/>
</dbReference>
<dbReference type="GO" id="GO:0016020">
    <property type="term" value="C:membrane"/>
    <property type="evidence" value="ECO:0007669"/>
    <property type="project" value="UniProtKB-SubCell"/>
</dbReference>
<dbReference type="InterPro" id="IPR004090">
    <property type="entry name" value="Chemotax_Me-accpt_rcpt"/>
</dbReference>
<protein>
    <submittedName>
        <fullName evidence="10">Methyl-accepting chemotaxis protein III</fullName>
    </submittedName>
</protein>
<name>A0A238JSJ1_9RHOB</name>
<evidence type="ECO:0000259" key="8">
    <source>
        <dbReference type="PROSITE" id="PS50113"/>
    </source>
</evidence>
<dbReference type="SMART" id="SM00283">
    <property type="entry name" value="MA"/>
    <property type="match status" value="1"/>
</dbReference>
<feature type="domain" description="PAS" evidence="7">
    <location>
        <begin position="17"/>
        <end position="61"/>
    </location>
</feature>
<dbReference type="InterPro" id="IPR051310">
    <property type="entry name" value="MCP_chemotaxis"/>
</dbReference>
<dbReference type="GO" id="GO:0004888">
    <property type="term" value="F:transmembrane signaling receptor activity"/>
    <property type="evidence" value="ECO:0007669"/>
    <property type="project" value="InterPro"/>
</dbReference>
<dbReference type="InterPro" id="IPR013656">
    <property type="entry name" value="PAS_4"/>
</dbReference>
<evidence type="ECO:0000313" key="11">
    <source>
        <dbReference type="Proteomes" id="UP000220836"/>
    </source>
</evidence>
<feature type="compositionally biased region" description="Polar residues" evidence="5">
    <location>
        <begin position="427"/>
        <end position="444"/>
    </location>
</feature>
<feature type="domain" description="HAMP" evidence="9">
    <location>
        <begin position="137"/>
        <end position="183"/>
    </location>
</feature>
<evidence type="ECO:0000256" key="3">
    <source>
        <dbReference type="ARBA" id="ARBA00029447"/>
    </source>
</evidence>
<dbReference type="SMART" id="SM00086">
    <property type="entry name" value="PAC"/>
    <property type="match status" value="1"/>
</dbReference>
<dbReference type="PANTHER" id="PTHR43531">
    <property type="entry name" value="PROTEIN ICFG"/>
    <property type="match status" value="1"/>
</dbReference>
<dbReference type="Pfam" id="PF08448">
    <property type="entry name" value="PAS_4"/>
    <property type="match status" value="1"/>
</dbReference>
<evidence type="ECO:0000256" key="5">
    <source>
        <dbReference type="SAM" id="MobiDB-lite"/>
    </source>
</evidence>
<dbReference type="Gene3D" id="3.30.450.20">
    <property type="entry name" value="PAS domain"/>
    <property type="match status" value="1"/>
</dbReference>
<dbReference type="InterPro" id="IPR000700">
    <property type="entry name" value="PAS-assoc_C"/>
</dbReference>
<gene>
    <name evidence="10" type="primary">trg</name>
    <name evidence="10" type="ORF">PEV8663_00279</name>
</gene>
<dbReference type="InterPro" id="IPR004089">
    <property type="entry name" value="MCPsignal_dom"/>
</dbReference>